<accession>A0A438HX48</accession>
<dbReference type="PANTHER" id="PTHR46890">
    <property type="entry name" value="NON-LTR RETROLELEMENT REVERSE TRANSCRIPTASE-LIKE PROTEIN-RELATED"/>
    <property type="match status" value="1"/>
</dbReference>
<protein>
    <recommendedName>
        <fullName evidence="3">Reverse transcriptase domain-containing protein</fullName>
    </recommendedName>
</protein>
<comment type="caution">
    <text evidence="1">The sequence shown here is derived from an EMBL/GenBank/DDBJ whole genome shotgun (WGS) entry which is preliminary data.</text>
</comment>
<dbReference type="InterPro" id="IPR052343">
    <property type="entry name" value="Retrotransposon-Effector_Assoc"/>
</dbReference>
<organism evidence="1 2">
    <name type="scientific">Vitis vinifera</name>
    <name type="common">Grape</name>
    <dbReference type="NCBI Taxonomy" id="29760"/>
    <lineage>
        <taxon>Eukaryota</taxon>
        <taxon>Viridiplantae</taxon>
        <taxon>Streptophyta</taxon>
        <taxon>Embryophyta</taxon>
        <taxon>Tracheophyta</taxon>
        <taxon>Spermatophyta</taxon>
        <taxon>Magnoliopsida</taxon>
        <taxon>eudicotyledons</taxon>
        <taxon>Gunneridae</taxon>
        <taxon>Pentapetalae</taxon>
        <taxon>rosids</taxon>
        <taxon>Vitales</taxon>
        <taxon>Vitaceae</taxon>
        <taxon>Viteae</taxon>
        <taxon>Vitis</taxon>
    </lineage>
</organism>
<proteinExistence type="predicted"/>
<dbReference type="PANTHER" id="PTHR46890:SF1">
    <property type="entry name" value="REVERSE TRANSCRIPTASE DOMAIN-CONTAINING PROTEIN"/>
    <property type="match status" value="1"/>
</dbReference>
<evidence type="ECO:0008006" key="3">
    <source>
        <dbReference type="Google" id="ProtNLM"/>
    </source>
</evidence>
<evidence type="ECO:0000313" key="2">
    <source>
        <dbReference type="Proteomes" id="UP000288805"/>
    </source>
</evidence>
<name>A0A438HX48_VITVI</name>
<dbReference type="EMBL" id="QGNW01000168">
    <property type="protein sequence ID" value="RVW89015.1"/>
    <property type="molecule type" value="Genomic_DNA"/>
</dbReference>
<dbReference type="Proteomes" id="UP000288805">
    <property type="component" value="Unassembled WGS sequence"/>
</dbReference>
<reference evidence="1 2" key="1">
    <citation type="journal article" date="2018" name="PLoS Genet.">
        <title>Population sequencing reveals clonal diversity and ancestral inbreeding in the grapevine cultivar Chardonnay.</title>
        <authorList>
            <person name="Roach M.J."/>
            <person name="Johnson D.L."/>
            <person name="Bohlmann J."/>
            <person name="van Vuuren H.J."/>
            <person name="Jones S.J."/>
            <person name="Pretorius I.S."/>
            <person name="Schmidt S.A."/>
            <person name="Borneman A.R."/>
        </authorList>
    </citation>
    <scope>NUCLEOTIDE SEQUENCE [LARGE SCALE GENOMIC DNA]</scope>
    <source>
        <strain evidence="2">cv. Chardonnay</strain>
        <tissue evidence="1">Leaf</tissue>
    </source>
</reference>
<dbReference type="AlphaFoldDB" id="A0A438HX48"/>
<gene>
    <name evidence="1" type="ORF">CK203_029422</name>
</gene>
<sequence length="117" mass="13364">MGFGSRWMEWIWRCISIAKFSVLVNGVPAGFFSSTKGLRQGDSFSPYLFVFGNGSAKCTFKKAAGWGVHFSSMKENLTFLSWTLAWFEVASGLRINLAKSELIPVGEWKRLRKWQWN</sequence>
<evidence type="ECO:0000313" key="1">
    <source>
        <dbReference type="EMBL" id="RVW89015.1"/>
    </source>
</evidence>